<keyword evidence="13 17" id="KW-1015">Disulfide bond</keyword>
<reference evidence="18" key="2">
    <citation type="journal article" date="2021" name="PeerJ">
        <title>Extensive microbial diversity within the chicken gut microbiome revealed by metagenomics and culture.</title>
        <authorList>
            <person name="Gilroy R."/>
            <person name="Ravi A."/>
            <person name="Getino M."/>
            <person name="Pursley I."/>
            <person name="Horton D.L."/>
            <person name="Alikhan N.F."/>
            <person name="Baker D."/>
            <person name="Gharbi K."/>
            <person name="Hall N."/>
            <person name="Watson M."/>
            <person name="Adriaenssens E.M."/>
            <person name="Foster-Nyarko E."/>
            <person name="Jarju S."/>
            <person name="Secka A."/>
            <person name="Antonio M."/>
            <person name="Oren A."/>
            <person name="Chaudhuri R.R."/>
            <person name="La Ragione R."/>
            <person name="Hildebrand F."/>
            <person name="Pallen M.J."/>
        </authorList>
    </citation>
    <scope>NUCLEOTIDE SEQUENCE</scope>
    <source>
        <strain evidence="18">ChiHecec3B27-6122</strain>
    </source>
</reference>
<feature type="binding site" evidence="17">
    <location>
        <position position="109"/>
    </location>
    <ligand>
        <name>[4Fe-4S] cluster</name>
        <dbReference type="ChEBI" id="CHEBI:49883"/>
    </ligand>
</feature>
<evidence type="ECO:0000256" key="17">
    <source>
        <dbReference type="HAMAP-Rule" id="MF_02089"/>
    </source>
</evidence>
<evidence type="ECO:0000256" key="16">
    <source>
        <dbReference type="ARBA" id="ARBA00047415"/>
    </source>
</evidence>
<evidence type="ECO:0000256" key="14">
    <source>
        <dbReference type="ARBA" id="ARBA00023284"/>
    </source>
</evidence>
<keyword evidence="8 17" id="KW-0479">Metal-binding</keyword>
<sequence>MENYQKKLDRTLEALEGSKPGLLLHSCCGPCSSYVLEYLSRHFRLGLLYYDPNIQPEAEYELRLENQRRVLEHYPDIALHEYGWRGAEYEAAVRGLEAEPEGGARCTVCFRLRLEETARLAKELGYEYFCTTLSVSPHKDAERLNRIGTELAERYGVKWLPSDFKKREGYKRSIELSREYGLYRQDYCGCLYSKPADK</sequence>
<dbReference type="GO" id="GO:0046872">
    <property type="term" value="F:metal ion binding"/>
    <property type="evidence" value="ECO:0007669"/>
    <property type="project" value="UniProtKB-KW"/>
</dbReference>
<dbReference type="GO" id="GO:0052693">
    <property type="term" value="F:epoxyqueuosine reductase activity"/>
    <property type="evidence" value="ECO:0007669"/>
    <property type="project" value="UniProtKB-UniRule"/>
</dbReference>
<keyword evidence="11 17" id="KW-0408">Iron</keyword>
<comment type="catalytic activity">
    <reaction evidence="16 17">
        <text>epoxyqueuosine(34) in tRNA + AH2 = queuosine(34) in tRNA + A + H2O</text>
        <dbReference type="Rhea" id="RHEA:32159"/>
        <dbReference type="Rhea" id="RHEA-COMP:18571"/>
        <dbReference type="Rhea" id="RHEA-COMP:18582"/>
        <dbReference type="ChEBI" id="CHEBI:13193"/>
        <dbReference type="ChEBI" id="CHEBI:15377"/>
        <dbReference type="ChEBI" id="CHEBI:17499"/>
        <dbReference type="ChEBI" id="CHEBI:194431"/>
        <dbReference type="ChEBI" id="CHEBI:194443"/>
        <dbReference type="EC" id="1.17.99.6"/>
    </reaction>
</comment>
<reference evidence="18" key="1">
    <citation type="submission" date="2020-10" db="EMBL/GenBank/DDBJ databases">
        <authorList>
            <person name="Gilroy R."/>
        </authorList>
    </citation>
    <scope>NUCLEOTIDE SEQUENCE</scope>
    <source>
        <strain evidence="18">ChiHecec3B27-6122</strain>
    </source>
</reference>
<dbReference type="InterPro" id="IPR003828">
    <property type="entry name" value="QueH"/>
</dbReference>
<evidence type="ECO:0000256" key="7">
    <source>
        <dbReference type="ARBA" id="ARBA00022694"/>
    </source>
</evidence>
<comment type="pathway">
    <text evidence="2 17">tRNA modification; tRNA-queuosine biosynthesis.</text>
</comment>
<feature type="binding site" evidence="17">
    <location>
        <position position="106"/>
    </location>
    <ligand>
        <name>[4Fe-4S] cluster</name>
        <dbReference type="ChEBI" id="CHEBI:49883"/>
    </ligand>
</feature>
<feature type="disulfide bond" description="Redox-active" evidence="17">
    <location>
        <begin position="188"/>
        <end position="190"/>
    </location>
</feature>
<gene>
    <name evidence="17" type="primary">queH</name>
    <name evidence="18" type="ORF">IAD42_05285</name>
</gene>
<dbReference type="EMBL" id="DVJS01000134">
    <property type="protein sequence ID" value="HIS97369.1"/>
    <property type="molecule type" value="Genomic_DNA"/>
</dbReference>
<evidence type="ECO:0000256" key="3">
    <source>
        <dbReference type="ARBA" id="ARBA00008207"/>
    </source>
</evidence>
<evidence type="ECO:0000256" key="9">
    <source>
        <dbReference type="ARBA" id="ARBA00022785"/>
    </source>
</evidence>
<evidence type="ECO:0000256" key="4">
    <source>
        <dbReference type="ARBA" id="ARBA00012622"/>
    </source>
</evidence>
<evidence type="ECO:0000256" key="10">
    <source>
        <dbReference type="ARBA" id="ARBA00023002"/>
    </source>
</evidence>
<evidence type="ECO:0000256" key="13">
    <source>
        <dbReference type="ARBA" id="ARBA00023157"/>
    </source>
</evidence>
<evidence type="ECO:0000256" key="2">
    <source>
        <dbReference type="ARBA" id="ARBA00004691"/>
    </source>
</evidence>
<feature type="binding site" evidence="17">
    <location>
        <position position="27"/>
    </location>
    <ligand>
        <name>[4Fe-4S] cluster</name>
        <dbReference type="ChEBI" id="CHEBI:49883"/>
    </ligand>
</feature>
<evidence type="ECO:0000256" key="15">
    <source>
        <dbReference type="ARBA" id="ARBA00031446"/>
    </source>
</evidence>
<evidence type="ECO:0000256" key="12">
    <source>
        <dbReference type="ARBA" id="ARBA00023014"/>
    </source>
</evidence>
<evidence type="ECO:0000256" key="1">
    <source>
        <dbReference type="ARBA" id="ARBA00002268"/>
    </source>
</evidence>
<proteinExistence type="inferred from homology"/>
<evidence type="ECO:0000313" key="18">
    <source>
        <dbReference type="EMBL" id="HIS97369.1"/>
    </source>
</evidence>
<evidence type="ECO:0000256" key="8">
    <source>
        <dbReference type="ARBA" id="ARBA00022723"/>
    </source>
</evidence>
<evidence type="ECO:0000313" key="19">
    <source>
        <dbReference type="Proteomes" id="UP000886876"/>
    </source>
</evidence>
<keyword evidence="7 17" id="KW-0819">tRNA processing</keyword>
<dbReference type="AlphaFoldDB" id="A0A9D1G638"/>
<dbReference type="Pfam" id="PF02677">
    <property type="entry name" value="QueH"/>
    <property type="match status" value="1"/>
</dbReference>
<evidence type="ECO:0000256" key="5">
    <source>
        <dbReference type="ARBA" id="ARBA00016895"/>
    </source>
</evidence>
<dbReference type="PANTHER" id="PTHR36701:SF1">
    <property type="entry name" value="EPOXYQUEUOSINE REDUCTASE QUEH"/>
    <property type="match status" value="1"/>
</dbReference>
<dbReference type="EC" id="1.17.99.6" evidence="4 17"/>
<keyword evidence="12 17" id="KW-0411">Iron-sulfur</keyword>
<dbReference type="GO" id="GO:0008616">
    <property type="term" value="P:tRNA queuosine(34) biosynthetic process"/>
    <property type="evidence" value="ECO:0007669"/>
    <property type="project" value="UniProtKB-UniRule"/>
</dbReference>
<organism evidence="18 19">
    <name type="scientific">Candidatus Scatomorpha pullistercoris</name>
    <dbReference type="NCBI Taxonomy" id="2840929"/>
    <lineage>
        <taxon>Bacteria</taxon>
        <taxon>Bacillati</taxon>
        <taxon>Bacillota</taxon>
        <taxon>Clostridia</taxon>
        <taxon>Eubacteriales</taxon>
        <taxon>Candidatus Scatomorpha</taxon>
    </lineage>
</organism>
<feature type="binding site" evidence="17">
    <location>
        <position position="28"/>
    </location>
    <ligand>
        <name>[4Fe-4S] cluster</name>
        <dbReference type="ChEBI" id="CHEBI:49883"/>
    </ligand>
</feature>
<keyword evidence="14 17" id="KW-0676">Redox-active center</keyword>
<keyword evidence="6 17" id="KW-0004">4Fe-4S</keyword>
<keyword evidence="9 17" id="KW-0671">Queuosine biosynthesis</keyword>
<dbReference type="PANTHER" id="PTHR36701">
    <property type="entry name" value="EPOXYQUEUOSINE REDUCTASE QUEH"/>
    <property type="match status" value="1"/>
</dbReference>
<dbReference type="Proteomes" id="UP000886876">
    <property type="component" value="Unassembled WGS sequence"/>
</dbReference>
<dbReference type="HAMAP" id="MF_02089">
    <property type="entry name" value="QueH"/>
    <property type="match status" value="1"/>
</dbReference>
<comment type="function">
    <text evidence="1 17">Catalyzes the conversion of epoxyqueuosine (oQ) to queuosine (Q), which is a hypermodified base found in the wobble positions of tRNA(Asp), tRNA(Asn), tRNA(His) and tRNA(Tyr).</text>
</comment>
<name>A0A9D1G638_9FIRM</name>
<keyword evidence="10 17" id="KW-0560">Oxidoreductase</keyword>
<protein>
    <recommendedName>
        <fullName evidence="5 17">Epoxyqueuosine reductase QueH</fullName>
        <ecNumber evidence="4 17">1.17.99.6</ecNumber>
    </recommendedName>
    <alternativeName>
        <fullName evidence="15 17">Queuosine biosynthesis protein QueH</fullName>
    </alternativeName>
</protein>
<comment type="similarity">
    <text evidence="3 17">Belongs to the QueH family.</text>
</comment>
<dbReference type="GO" id="GO:0051539">
    <property type="term" value="F:4 iron, 4 sulfur cluster binding"/>
    <property type="evidence" value="ECO:0007669"/>
    <property type="project" value="UniProtKB-UniRule"/>
</dbReference>
<evidence type="ECO:0000256" key="11">
    <source>
        <dbReference type="ARBA" id="ARBA00023004"/>
    </source>
</evidence>
<comment type="caution">
    <text evidence="18">The sequence shown here is derived from an EMBL/GenBank/DDBJ whole genome shotgun (WGS) entry which is preliminary data.</text>
</comment>
<evidence type="ECO:0000256" key="6">
    <source>
        <dbReference type="ARBA" id="ARBA00022485"/>
    </source>
</evidence>
<accession>A0A9D1G638</accession>